<dbReference type="Proteomes" id="UP000063234">
    <property type="component" value="Chromosome"/>
</dbReference>
<evidence type="ECO:0000313" key="2">
    <source>
        <dbReference type="Proteomes" id="UP000063234"/>
    </source>
</evidence>
<organism evidence="1 2">
    <name type="scientific">Thermosulfidibacter takaii (strain DSM 17441 / JCM 13301 / NBRC 103674 / ABI70S6)</name>
    <dbReference type="NCBI Taxonomy" id="1298851"/>
    <lineage>
        <taxon>Bacteria</taxon>
        <taxon>Pseudomonadati</taxon>
        <taxon>Thermosulfidibacterota</taxon>
        <taxon>Thermosulfidibacteria</taxon>
        <taxon>Thermosulfidibacterales</taxon>
        <taxon>Thermosulfidibacteraceae</taxon>
    </lineage>
</organism>
<dbReference type="STRING" id="1298851.TST_0502"/>
<dbReference type="Gene3D" id="3.30.420.40">
    <property type="match status" value="2"/>
</dbReference>
<dbReference type="AlphaFoldDB" id="A0A0S3QSL5"/>
<sequence length="347" mass="37892">MGLFDIFKKREEIGIGIDIGSTAIKVAITSPDKKGGYKLKDVLIEDLPSGVVDKGDIKDKQEVLKKLKNINKHLPKGYVTYAFSSYKSTLFSFRLIKEVEDIEKVVEKELKHRIPLPRSELSVDYSVSELSKGVKVVSVVVGKRKAIEDTVSLLEDARIVVNSVTSTYTAIANTAMLCFPQLTEEEGGLVVDFGLTTSPCVCINQGIITHGGCIEAGVKILEDFIAESLEIDILETRKRLIANKIDVNLLAHAVLKYIDRVISEIDAYASLCQGDAPMPCKEFNLIGSGGGAIISELTQNVGVQLSEPFIMKILDPRKGFTMSQDVDLKLQKLGATRFSVALGASLL</sequence>
<dbReference type="InterPro" id="IPR005883">
    <property type="entry name" value="PilM"/>
</dbReference>
<gene>
    <name evidence="1" type="ORF">TST_0502</name>
</gene>
<accession>A0A0S3QSL5</accession>
<dbReference type="Pfam" id="PF11104">
    <property type="entry name" value="PilM_2"/>
    <property type="match status" value="1"/>
</dbReference>
<dbReference type="PATRIC" id="fig|1298851.3.peg.521"/>
<dbReference type="OrthoDB" id="9773403at2"/>
<dbReference type="InterPro" id="IPR050696">
    <property type="entry name" value="FtsA/MreB"/>
</dbReference>
<proteinExistence type="predicted"/>
<protein>
    <submittedName>
        <fullName evidence="1">Type IV pilus assembly protein PilM</fullName>
    </submittedName>
</protein>
<dbReference type="SUPFAM" id="SSF53067">
    <property type="entry name" value="Actin-like ATPase domain"/>
    <property type="match status" value="1"/>
</dbReference>
<reference evidence="2" key="1">
    <citation type="journal article" date="2018" name="Science">
        <title>A primordial and reversible TCA cycle in a facultatively chemolithoautotrophic thermophile.</title>
        <authorList>
            <person name="Nunoura T."/>
            <person name="Chikaraishi Y."/>
            <person name="Izaki R."/>
            <person name="Suwa T."/>
            <person name="Sato T."/>
            <person name="Harada T."/>
            <person name="Mori K."/>
            <person name="Kato Y."/>
            <person name="Miyazaki M."/>
            <person name="Shimamura S."/>
            <person name="Yanagawa K."/>
            <person name="Shuto A."/>
            <person name="Ohkouchi N."/>
            <person name="Fujita N."/>
            <person name="Takaki Y."/>
            <person name="Atomi H."/>
            <person name="Takai K."/>
        </authorList>
    </citation>
    <scope>NUCLEOTIDE SEQUENCE [LARGE SCALE GENOMIC DNA]</scope>
    <source>
        <strain evidence="2">DSM 17441 / JCM 13301 / NBRC 103674 / ABI70S6</strain>
    </source>
</reference>
<dbReference type="Gene3D" id="3.30.1490.300">
    <property type="match status" value="1"/>
</dbReference>
<dbReference type="InterPro" id="IPR043129">
    <property type="entry name" value="ATPase_NBD"/>
</dbReference>
<dbReference type="PANTHER" id="PTHR32432">
    <property type="entry name" value="CELL DIVISION PROTEIN FTSA-RELATED"/>
    <property type="match status" value="1"/>
</dbReference>
<keyword evidence="2" id="KW-1185">Reference proteome</keyword>
<name>A0A0S3QSL5_THET7</name>
<dbReference type="KEGG" id="ttk:TST_0502"/>
<dbReference type="EMBL" id="AP013035">
    <property type="protein sequence ID" value="BAT71309.1"/>
    <property type="molecule type" value="Genomic_DNA"/>
</dbReference>
<evidence type="ECO:0000313" key="1">
    <source>
        <dbReference type="EMBL" id="BAT71309.1"/>
    </source>
</evidence>
<dbReference type="PANTHER" id="PTHR32432:SF3">
    <property type="entry name" value="ETHANOLAMINE UTILIZATION PROTEIN EUTJ"/>
    <property type="match status" value="1"/>
</dbReference>
<dbReference type="RefSeq" id="WP_068549231.1">
    <property type="nucleotide sequence ID" value="NZ_AP013035.1"/>
</dbReference>